<reference evidence="1 2" key="1">
    <citation type="submission" date="2016-04" db="EMBL/GenBank/DDBJ databases">
        <title>Comparative Genomics and Epigenetics of Sporosarcina ureae.</title>
        <authorList>
            <person name="Oliver A.S."/>
            <person name="Cooper K.K."/>
        </authorList>
    </citation>
    <scope>NUCLEOTIDE SEQUENCE [LARGE SCALE GENOMIC DNA]</scope>
    <source>
        <strain evidence="1 2">S204</strain>
    </source>
</reference>
<dbReference type="EMBL" id="CP015108">
    <property type="protein sequence ID" value="ARF13060.1"/>
    <property type="molecule type" value="Genomic_DNA"/>
</dbReference>
<sequence length="103" mass="12168">MDQQLTDLYRQLLPALESKKQELTFYGYSEITEEDLLKYVVEKKWRKKDVSAMRSYEMISDVLTITAAQFMTHTQTEAQRHSEDVLELSKEEWSVLFSPKKAD</sequence>
<dbReference type="Proteomes" id="UP000192486">
    <property type="component" value="Chromosome"/>
</dbReference>
<accession>A0ABM6JSM2</accession>
<evidence type="ECO:0000313" key="1">
    <source>
        <dbReference type="EMBL" id="ARF13060.1"/>
    </source>
</evidence>
<evidence type="ECO:0008006" key="3">
    <source>
        <dbReference type="Google" id="ProtNLM"/>
    </source>
</evidence>
<protein>
    <recommendedName>
        <fullName evidence="3">Post-transcriptional regulator</fullName>
    </recommendedName>
</protein>
<dbReference type="RefSeq" id="WP_037561724.1">
    <property type="nucleotide sequence ID" value="NZ_CP015108.1"/>
</dbReference>
<gene>
    <name evidence="1" type="ORF">SporoS204_02025</name>
</gene>
<evidence type="ECO:0000313" key="2">
    <source>
        <dbReference type="Proteomes" id="UP000192486"/>
    </source>
</evidence>
<organism evidence="1 2">
    <name type="scientific">Sporosarcina ureae</name>
    <dbReference type="NCBI Taxonomy" id="1571"/>
    <lineage>
        <taxon>Bacteria</taxon>
        <taxon>Bacillati</taxon>
        <taxon>Bacillota</taxon>
        <taxon>Bacilli</taxon>
        <taxon>Bacillales</taxon>
        <taxon>Caryophanaceae</taxon>
        <taxon>Sporosarcina</taxon>
    </lineage>
</organism>
<dbReference type="InterPro" id="IPR025716">
    <property type="entry name" value="Post-transcriptional_regulator"/>
</dbReference>
<name>A0ABM6JSM2_SPOUR</name>
<proteinExistence type="predicted"/>
<dbReference type="Pfam" id="PF13797">
    <property type="entry name" value="Post_transc_reg"/>
    <property type="match status" value="1"/>
</dbReference>
<keyword evidence="2" id="KW-1185">Reference proteome</keyword>